<dbReference type="EC" id="2.3.1.41" evidence="1"/>
<dbReference type="AlphaFoldDB" id="A0A8D8SG74"/>
<keyword evidence="2" id="KW-0808">Transferase</keyword>
<reference evidence="4" key="1">
    <citation type="submission" date="2021-05" db="EMBL/GenBank/DDBJ databases">
        <authorList>
            <person name="Alioto T."/>
            <person name="Alioto T."/>
            <person name="Gomez Garrido J."/>
        </authorList>
    </citation>
    <scope>NUCLEOTIDE SEQUENCE</scope>
</reference>
<dbReference type="SUPFAM" id="SSF53901">
    <property type="entry name" value="Thiolase-like"/>
    <property type="match status" value="1"/>
</dbReference>
<evidence type="ECO:0000259" key="3">
    <source>
        <dbReference type="Pfam" id="PF00109"/>
    </source>
</evidence>
<dbReference type="PANTHER" id="PTHR11712">
    <property type="entry name" value="POLYKETIDE SYNTHASE-RELATED"/>
    <property type="match status" value="1"/>
</dbReference>
<dbReference type="Gene3D" id="3.40.47.10">
    <property type="match status" value="1"/>
</dbReference>
<name>A0A8D8SG74_9HEMI</name>
<dbReference type="PANTHER" id="PTHR11712:SF336">
    <property type="entry name" value="3-OXOACYL-[ACYL-CARRIER-PROTEIN] SYNTHASE, MITOCHONDRIAL"/>
    <property type="match status" value="1"/>
</dbReference>
<dbReference type="EMBL" id="HBUF01220301">
    <property type="protein sequence ID" value="CAG6669158.1"/>
    <property type="molecule type" value="Transcribed_RNA"/>
</dbReference>
<dbReference type="InterPro" id="IPR000794">
    <property type="entry name" value="Beta-ketoacyl_synthase"/>
</dbReference>
<dbReference type="Pfam" id="PF00109">
    <property type="entry name" value="ketoacyl-synt"/>
    <property type="match status" value="1"/>
</dbReference>
<dbReference type="InterPro" id="IPR016039">
    <property type="entry name" value="Thiolase-like"/>
</dbReference>
<dbReference type="InterPro" id="IPR014030">
    <property type="entry name" value="Ketoacyl_synth_N"/>
</dbReference>
<protein>
    <recommendedName>
        <fullName evidence="1">beta-ketoacyl-[acyl-carrier-protein] synthase I</fullName>
        <ecNumber evidence="1">2.3.1.41</ecNumber>
    </recommendedName>
</protein>
<proteinExistence type="predicted"/>
<dbReference type="GO" id="GO:0006633">
    <property type="term" value="P:fatty acid biosynthetic process"/>
    <property type="evidence" value="ECO:0007669"/>
    <property type="project" value="TreeGrafter"/>
</dbReference>
<evidence type="ECO:0000256" key="1">
    <source>
        <dbReference type="ARBA" id="ARBA00013191"/>
    </source>
</evidence>
<accession>A0A8D8SG74</accession>
<evidence type="ECO:0000256" key="2">
    <source>
        <dbReference type="ARBA" id="ARBA00022679"/>
    </source>
</evidence>
<dbReference type="GO" id="GO:0004315">
    <property type="term" value="F:3-oxoacyl-[acyl-carrier-protein] synthase activity"/>
    <property type="evidence" value="ECO:0007669"/>
    <property type="project" value="UniProtKB-EC"/>
</dbReference>
<evidence type="ECO:0000313" key="4">
    <source>
        <dbReference type="EMBL" id="CAG6669158.1"/>
    </source>
</evidence>
<organism evidence="4">
    <name type="scientific">Cacopsylla melanoneura</name>
    <dbReference type="NCBI Taxonomy" id="428564"/>
    <lineage>
        <taxon>Eukaryota</taxon>
        <taxon>Metazoa</taxon>
        <taxon>Ecdysozoa</taxon>
        <taxon>Arthropoda</taxon>
        <taxon>Hexapoda</taxon>
        <taxon>Insecta</taxon>
        <taxon>Pterygota</taxon>
        <taxon>Neoptera</taxon>
        <taxon>Paraneoptera</taxon>
        <taxon>Hemiptera</taxon>
        <taxon>Sternorrhyncha</taxon>
        <taxon>Psylloidea</taxon>
        <taxon>Psyllidae</taxon>
        <taxon>Psyllinae</taxon>
        <taxon>Cacopsylla</taxon>
    </lineage>
</organism>
<dbReference type="GO" id="GO:0005739">
    <property type="term" value="C:mitochondrion"/>
    <property type="evidence" value="ECO:0007669"/>
    <property type="project" value="TreeGrafter"/>
</dbReference>
<feature type="domain" description="Beta-ketoacyl synthase-like N-terminal" evidence="3">
    <location>
        <begin position="1"/>
        <end position="107"/>
    </location>
</feature>
<sequence>MKRVVVTGLGIVSPVGNTCQSAWNTIKQGKACITQLSEPEYSKLPCQIAAQVDLDLTSLFQHSKLRTMSRATAFALIATREALADARWSPQEQRHKERTGVAVGTGMIDLCGIHIQAALKLVNVVYKLPWN</sequence>